<keyword evidence="3" id="KW-1185">Reference proteome</keyword>
<organism evidence="2 3">
    <name type="scientific">Eragrostis curvula</name>
    <name type="common">weeping love grass</name>
    <dbReference type="NCBI Taxonomy" id="38414"/>
    <lineage>
        <taxon>Eukaryota</taxon>
        <taxon>Viridiplantae</taxon>
        <taxon>Streptophyta</taxon>
        <taxon>Embryophyta</taxon>
        <taxon>Tracheophyta</taxon>
        <taxon>Spermatophyta</taxon>
        <taxon>Magnoliopsida</taxon>
        <taxon>Liliopsida</taxon>
        <taxon>Poales</taxon>
        <taxon>Poaceae</taxon>
        <taxon>PACMAD clade</taxon>
        <taxon>Chloridoideae</taxon>
        <taxon>Eragrostideae</taxon>
        <taxon>Eragrostidinae</taxon>
        <taxon>Eragrostis</taxon>
    </lineage>
</organism>
<accession>A0A5J9TI12</accession>
<proteinExistence type="predicted"/>
<sequence length="118" mass="12927">MNRRRRCATAETAFVGARPTAERYPSCNELPRYPPRSPNNGGDGASDNDVAELRVLERSSPSSKIHFLYPICPGVDTDSMASMMLPVCRKQSTGSIKKHLGATVVTMTPGYPQDQRAE</sequence>
<dbReference type="Gramene" id="TVU11056">
    <property type="protein sequence ID" value="TVU11056"/>
    <property type="gene ID" value="EJB05_44618"/>
</dbReference>
<feature type="region of interest" description="Disordered" evidence="1">
    <location>
        <begin position="18"/>
        <end position="50"/>
    </location>
</feature>
<evidence type="ECO:0000313" key="2">
    <source>
        <dbReference type="EMBL" id="TVU11056.1"/>
    </source>
</evidence>
<name>A0A5J9TI12_9POAL</name>
<gene>
    <name evidence="2" type="ORF">EJB05_44618</name>
</gene>
<reference evidence="2 3" key="1">
    <citation type="journal article" date="2019" name="Sci. Rep.">
        <title>A high-quality genome of Eragrostis curvula grass provides insights into Poaceae evolution and supports new strategies to enhance forage quality.</title>
        <authorList>
            <person name="Carballo J."/>
            <person name="Santos B.A.C.M."/>
            <person name="Zappacosta D."/>
            <person name="Garbus I."/>
            <person name="Selva J.P."/>
            <person name="Gallo C.A."/>
            <person name="Diaz A."/>
            <person name="Albertini E."/>
            <person name="Caccamo M."/>
            <person name="Echenique V."/>
        </authorList>
    </citation>
    <scope>NUCLEOTIDE SEQUENCE [LARGE SCALE GENOMIC DNA]</scope>
    <source>
        <strain evidence="3">cv. Victoria</strain>
        <tissue evidence="2">Leaf</tissue>
    </source>
</reference>
<dbReference type="AlphaFoldDB" id="A0A5J9TI12"/>
<dbReference type="EMBL" id="RWGY01000039">
    <property type="protein sequence ID" value="TVU11056.1"/>
    <property type="molecule type" value="Genomic_DNA"/>
</dbReference>
<feature type="non-terminal residue" evidence="2">
    <location>
        <position position="1"/>
    </location>
</feature>
<dbReference type="Proteomes" id="UP000324897">
    <property type="component" value="Chromosome 3"/>
</dbReference>
<protein>
    <submittedName>
        <fullName evidence="2">Uncharacterized protein</fullName>
    </submittedName>
</protein>
<evidence type="ECO:0000256" key="1">
    <source>
        <dbReference type="SAM" id="MobiDB-lite"/>
    </source>
</evidence>
<evidence type="ECO:0000313" key="3">
    <source>
        <dbReference type="Proteomes" id="UP000324897"/>
    </source>
</evidence>
<comment type="caution">
    <text evidence="2">The sequence shown here is derived from an EMBL/GenBank/DDBJ whole genome shotgun (WGS) entry which is preliminary data.</text>
</comment>